<reference evidence="1 2" key="1">
    <citation type="submission" date="2019-05" db="EMBL/GenBank/DDBJ databases">
        <title>Colwellia ponticola sp. nov., isolated from seawater.</title>
        <authorList>
            <person name="Yoon J.-H."/>
        </authorList>
    </citation>
    <scope>NUCLEOTIDE SEQUENCE [LARGE SCALE GENOMIC DNA]</scope>
    <source>
        <strain evidence="1 2">OISW-25</strain>
    </source>
</reference>
<dbReference type="AlphaFoldDB" id="A0A8H2PKI8"/>
<accession>A0A8H2PKI8</accession>
<dbReference type="EMBL" id="SZVP01000056">
    <property type="protein sequence ID" value="TMM38989.1"/>
    <property type="molecule type" value="Genomic_DNA"/>
</dbReference>
<sequence length="37" mass="3839">FAVNGVGQDGYATLTEDQADVVQYAFKDTVKATSTGA</sequence>
<name>A0A8H2PKI8_9GAMM</name>
<feature type="non-terminal residue" evidence="1">
    <location>
        <position position="1"/>
    </location>
</feature>
<dbReference type="Proteomes" id="UP000307702">
    <property type="component" value="Unassembled WGS sequence"/>
</dbReference>
<evidence type="ECO:0000313" key="1">
    <source>
        <dbReference type="EMBL" id="TMM38989.1"/>
    </source>
</evidence>
<evidence type="ECO:0000313" key="2">
    <source>
        <dbReference type="Proteomes" id="UP000307702"/>
    </source>
</evidence>
<comment type="caution">
    <text evidence="1">The sequence shown here is derived from an EMBL/GenBank/DDBJ whole genome shotgun (WGS) entry which is preliminary data.</text>
</comment>
<gene>
    <name evidence="1" type="ORF">FCS21_15805</name>
</gene>
<keyword evidence="2" id="KW-1185">Reference proteome</keyword>
<organism evidence="1 2">
    <name type="scientific">Colwellia ponticola</name>
    <dbReference type="NCBI Taxonomy" id="2304625"/>
    <lineage>
        <taxon>Bacteria</taxon>
        <taxon>Pseudomonadati</taxon>
        <taxon>Pseudomonadota</taxon>
        <taxon>Gammaproteobacteria</taxon>
        <taxon>Alteromonadales</taxon>
        <taxon>Colwelliaceae</taxon>
        <taxon>Colwellia</taxon>
    </lineage>
</organism>
<protein>
    <submittedName>
        <fullName evidence="1">Phage major tail protein, TP901-1 family</fullName>
    </submittedName>
</protein>
<proteinExistence type="predicted"/>